<evidence type="ECO:0000256" key="1">
    <source>
        <dbReference type="SAM" id="MobiDB-lite"/>
    </source>
</evidence>
<feature type="compositionally biased region" description="Pro residues" evidence="1">
    <location>
        <begin position="233"/>
        <end position="242"/>
    </location>
</feature>
<proteinExistence type="predicted"/>
<evidence type="ECO:0000313" key="2">
    <source>
        <dbReference type="EMBL" id="KZP24550.1"/>
    </source>
</evidence>
<dbReference type="AlphaFoldDB" id="A0A166N1I6"/>
<name>A0A166N1I6_9AGAM</name>
<dbReference type="Proteomes" id="UP000076532">
    <property type="component" value="Unassembled WGS sequence"/>
</dbReference>
<reference evidence="2 3" key="1">
    <citation type="journal article" date="2016" name="Mol. Biol. Evol.">
        <title>Comparative Genomics of Early-Diverging Mushroom-Forming Fungi Provides Insights into the Origins of Lignocellulose Decay Capabilities.</title>
        <authorList>
            <person name="Nagy L.G."/>
            <person name="Riley R."/>
            <person name="Tritt A."/>
            <person name="Adam C."/>
            <person name="Daum C."/>
            <person name="Floudas D."/>
            <person name="Sun H."/>
            <person name="Yadav J.S."/>
            <person name="Pangilinan J."/>
            <person name="Larsson K.H."/>
            <person name="Matsuura K."/>
            <person name="Barry K."/>
            <person name="Labutti K."/>
            <person name="Kuo R."/>
            <person name="Ohm R.A."/>
            <person name="Bhattacharya S.S."/>
            <person name="Shirouzu T."/>
            <person name="Yoshinaga Y."/>
            <person name="Martin F.M."/>
            <person name="Grigoriev I.V."/>
            <person name="Hibbett D.S."/>
        </authorList>
    </citation>
    <scope>NUCLEOTIDE SEQUENCE [LARGE SCALE GENOMIC DNA]</scope>
    <source>
        <strain evidence="2 3">CBS 109695</strain>
    </source>
</reference>
<sequence length="253" mass="28572">MVTVLIDAVQSFSPERAHWGRHKRVCNETTTSWKGVVAMTAVDRVSKSGRAISIPMANIKPLLQEFVESYRALLNMTMFNAFGWTAPHLPHTSCGPKCFCDARQESKVLFITLQAVPKLSLATKGRAAFLVKDAEALTIPAFREASENRNHRLYHPGNMAHLDTFDHDTEEGDRPRMRASMCFIKLLLESSVVTKDFRTSDDPLNDYSSRWNPDDWLQHLKQEVAKGKGWEPPYDPLPPPISPQRRLLSGLEG</sequence>
<dbReference type="OrthoDB" id="2738407at2759"/>
<dbReference type="EMBL" id="KV417525">
    <property type="protein sequence ID" value="KZP24550.1"/>
    <property type="molecule type" value="Genomic_DNA"/>
</dbReference>
<evidence type="ECO:0000313" key="3">
    <source>
        <dbReference type="Proteomes" id="UP000076532"/>
    </source>
</evidence>
<accession>A0A166N1I6</accession>
<gene>
    <name evidence="2" type="ORF">FIBSPDRAFT_888676</name>
</gene>
<organism evidence="2 3">
    <name type="scientific">Athelia psychrophila</name>
    <dbReference type="NCBI Taxonomy" id="1759441"/>
    <lineage>
        <taxon>Eukaryota</taxon>
        <taxon>Fungi</taxon>
        <taxon>Dikarya</taxon>
        <taxon>Basidiomycota</taxon>
        <taxon>Agaricomycotina</taxon>
        <taxon>Agaricomycetes</taxon>
        <taxon>Agaricomycetidae</taxon>
        <taxon>Atheliales</taxon>
        <taxon>Atheliaceae</taxon>
        <taxon>Athelia</taxon>
    </lineage>
</organism>
<keyword evidence="3" id="KW-1185">Reference proteome</keyword>
<protein>
    <submittedName>
        <fullName evidence="2">Uncharacterized protein</fullName>
    </submittedName>
</protein>
<feature type="region of interest" description="Disordered" evidence="1">
    <location>
        <begin position="227"/>
        <end position="253"/>
    </location>
</feature>